<keyword evidence="5" id="KW-1185">Reference proteome</keyword>
<dbReference type="PANTHER" id="PTHR35089:SF1">
    <property type="entry name" value="CHAPERONE PROTEIN SKP"/>
    <property type="match status" value="1"/>
</dbReference>
<reference evidence="4 5" key="1">
    <citation type="submission" date="2009-04" db="EMBL/GenBank/DDBJ databases">
        <authorList>
            <person name="Qin X."/>
            <person name="Bachman B."/>
            <person name="Battles P."/>
            <person name="Bell A."/>
            <person name="Bess C."/>
            <person name="Bickham C."/>
            <person name="Chaboub L."/>
            <person name="Chen D."/>
            <person name="Coyle M."/>
            <person name="Deiros D.R."/>
            <person name="Dinh H."/>
            <person name="Forbes L."/>
            <person name="Fowler G."/>
            <person name="Francisco L."/>
            <person name="Fu Q."/>
            <person name="Gubbala S."/>
            <person name="Hale W."/>
            <person name="Han Y."/>
            <person name="Hemphill L."/>
            <person name="Highlander S.K."/>
            <person name="Hirani K."/>
            <person name="Hogues M."/>
            <person name="Jackson L."/>
            <person name="Jakkamsetti A."/>
            <person name="Javaid M."/>
            <person name="Jiang H."/>
            <person name="Korchina V."/>
            <person name="Kovar C."/>
            <person name="Lara F."/>
            <person name="Lee S."/>
            <person name="Mata R."/>
            <person name="Mathew T."/>
            <person name="Moen C."/>
            <person name="Morales K."/>
            <person name="Munidasa M."/>
            <person name="Nazareth L."/>
            <person name="Ngo R."/>
            <person name="Nguyen L."/>
            <person name="Okwuonu G."/>
            <person name="Ongeri F."/>
            <person name="Patil S."/>
            <person name="Petrosino J."/>
            <person name="Pham C."/>
            <person name="Pham P."/>
            <person name="Pu L.-L."/>
            <person name="Puazo M."/>
            <person name="Raj R."/>
            <person name="Reid J."/>
            <person name="Rouhana J."/>
            <person name="Saada N."/>
            <person name="Shang Y."/>
            <person name="Simmons D."/>
            <person name="Thornton R."/>
            <person name="Warren J."/>
            <person name="Weissenberger G."/>
            <person name="Zhang J."/>
            <person name="Zhang L."/>
            <person name="Zhou C."/>
            <person name="Zhu D."/>
            <person name="Muzny D."/>
            <person name="Worley K."/>
            <person name="Gibbs R."/>
        </authorList>
    </citation>
    <scope>NUCLEOTIDE SEQUENCE [LARGE SCALE GENOMIC DNA]</scope>
    <source>
        <strain evidence="4 5">ATCC 43531</strain>
    </source>
</reference>
<dbReference type="InterPro" id="IPR005632">
    <property type="entry name" value="Chaperone_Skp"/>
</dbReference>
<dbReference type="STRING" id="638302.HMPREF0908_2017"/>
<dbReference type="Proteomes" id="UP000005309">
    <property type="component" value="Unassembled WGS sequence"/>
</dbReference>
<dbReference type="Gene3D" id="3.30.910.20">
    <property type="entry name" value="Skp domain"/>
    <property type="match status" value="1"/>
</dbReference>
<dbReference type="SMART" id="SM00935">
    <property type="entry name" value="OmpH"/>
    <property type="match status" value="1"/>
</dbReference>
<organism evidence="4 5">
    <name type="scientific">Selenomonas flueggei ATCC 43531</name>
    <dbReference type="NCBI Taxonomy" id="638302"/>
    <lineage>
        <taxon>Bacteria</taxon>
        <taxon>Bacillati</taxon>
        <taxon>Bacillota</taxon>
        <taxon>Negativicutes</taxon>
        <taxon>Selenomonadales</taxon>
        <taxon>Selenomonadaceae</taxon>
        <taxon>Selenomonas</taxon>
    </lineage>
</organism>
<keyword evidence="3" id="KW-1133">Transmembrane helix</keyword>
<dbReference type="GO" id="GO:0005829">
    <property type="term" value="C:cytosol"/>
    <property type="evidence" value="ECO:0007669"/>
    <property type="project" value="TreeGrafter"/>
</dbReference>
<evidence type="ECO:0000256" key="2">
    <source>
        <dbReference type="ARBA" id="ARBA00022729"/>
    </source>
</evidence>
<gene>
    <name evidence="4" type="ORF">HMPREF0908_2017</name>
</gene>
<comment type="caution">
    <text evidence="4">The sequence shown here is derived from an EMBL/GenBank/DDBJ whole genome shotgun (WGS) entry which is preliminary data.</text>
</comment>
<dbReference type="GO" id="GO:0051082">
    <property type="term" value="F:unfolded protein binding"/>
    <property type="evidence" value="ECO:0007669"/>
    <property type="project" value="InterPro"/>
</dbReference>
<keyword evidence="3" id="KW-0812">Transmembrane</keyword>
<dbReference type="RefSeq" id="WP_006691144.1">
    <property type="nucleotide sequence ID" value="NZ_GG694008.1"/>
</dbReference>
<accession>C4V6B7</accession>
<feature type="transmembrane region" description="Helical" evidence="3">
    <location>
        <begin position="12"/>
        <end position="29"/>
    </location>
</feature>
<dbReference type="Pfam" id="PF03938">
    <property type="entry name" value="OmpH"/>
    <property type="match status" value="1"/>
</dbReference>
<proteinExistence type="inferred from homology"/>
<dbReference type="EMBL" id="ACLA01000033">
    <property type="protein sequence ID" value="EEQ47715.1"/>
    <property type="molecule type" value="Genomic_DNA"/>
</dbReference>
<keyword evidence="3" id="KW-0472">Membrane</keyword>
<comment type="similarity">
    <text evidence="1">Belongs to the Skp family.</text>
</comment>
<keyword evidence="2" id="KW-0732">Signal</keyword>
<protein>
    <submittedName>
        <fullName evidence="4">Gram-positive signal peptide protein, YSIRK family</fullName>
    </submittedName>
</protein>
<dbReference type="eggNOG" id="COG2825">
    <property type="taxonomic scope" value="Bacteria"/>
</dbReference>
<dbReference type="SUPFAM" id="SSF111384">
    <property type="entry name" value="OmpH-like"/>
    <property type="match status" value="1"/>
</dbReference>
<evidence type="ECO:0000313" key="4">
    <source>
        <dbReference type="EMBL" id="EEQ47715.1"/>
    </source>
</evidence>
<sequence>MIKLEQKQVKIISILIAVVFVGSVVALALTQSGSGIASAASSAVGVVDYRQVGSQHPQLAAANAEMQKASQEAQADFETKSASMNDQEKSDYYQQTMQRLQQKNEELMEPIENSIQDAVKKVAEKKGLSVVIEKGAVVYGGQDVTQDVIKELGNSK</sequence>
<dbReference type="PANTHER" id="PTHR35089">
    <property type="entry name" value="CHAPERONE PROTEIN SKP"/>
    <property type="match status" value="1"/>
</dbReference>
<dbReference type="AlphaFoldDB" id="C4V6B7"/>
<evidence type="ECO:0000256" key="1">
    <source>
        <dbReference type="ARBA" id="ARBA00009091"/>
    </source>
</evidence>
<dbReference type="InterPro" id="IPR024930">
    <property type="entry name" value="Skp_dom_sf"/>
</dbReference>
<evidence type="ECO:0000256" key="3">
    <source>
        <dbReference type="SAM" id="Phobius"/>
    </source>
</evidence>
<dbReference type="GO" id="GO:0050821">
    <property type="term" value="P:protein stabilization"/>
    <property type="evidence" value="ECO:0007669"/>
    <property type="project" value="TreeGrafter"/>
</dbReference>
<dbReference type="OrthoDB" id="1629169at2"/>
<name>C4V6B7_9FIRM</name>
<evidence type="ECO:0000313" key="5">
    <source>
        <dbReference type="Proteomes" id="UP000005309"/>
    </source>
</evidence>
<dbReference type="HOGENOM" id="CLU_128691_0_0_9"/>